<comment type="caution">
    <text evidence="1">The sequence shown here is derived from an EMBL/GenBank/DDBJ whole genome shotgun (WGS) entry which is preliminary data.</text>
</comment>
<evidence type="ECO:0000313" key="2">
    <source>
        <dbReference type="Proteomes" id="UP000320948"/>
    </source>
</evidence>
<dbReference type="Proteomes" id="UP000320948">
    <property type="component" value="Unassembled WGS sequence"/>
</dbReference>
<organism evidence="1 2">
    <name type="scientific">Blastochloris viridis</name>
    <name type="common">Rhodopseudomonas viridis</name>
    <dbReference type="NCBI Taxonomy" id="1079"/>
    <lineage>
        <taxon>Bacteria</taxon>
        <taxon>Pseudomonadati</taxon>
        <taxon>Pseudomonadota</taxon>
        <taxon>Alphaproteobacteria</taxon>
        <taxon>Hyphomicrobiales</taxon>
        <taxon>Blastochloridaceae</taxon>
        <taxon>Blastochloris</taxon>
    </lineage>
</organism>
<gene>
    <name evidence="1" type="ORF">DI628_05655</name>
</gene>
<dbReference type="AlphaFoldDB" id="A0A6N4RAU9"/>
<name>A0A6N4RAU9_BLAVI</name>
<proteinExistence type="predicted"/>
<dbReference type="EMBL" id="VAFM01000002">
    <property type="protein sequence ID" value="TKW60401.1"/>
    <property type="molecule type" value="Genomic_DNA"/>
</dbReference>
<reference evidence="1 2" key="1">
    <citation type="journal article" date="2017" name="Nat. Commun.">
        <title>In situ click chemistry generation of cyclooxygenase-2 inhibitors.</title>
        <authorList>
            <person name="Bhardwaj A."/>
            <person name="Kaur J."/>
            <person name="Wuest M."/>
            <person name="Wuest F."/>
        </authorList>
    </citation>
    <scope>NUCLEOTIDE SEQUENCE [LARGE SCALE GENOMIC DNA]</scope>
    <source>
        <strain evidence="1">S2_018_000_R2_106</strain>
    </source>
</reference>
<sequence>MAEVAVVVTSRQQLATRLANWPDNEGEQSWGLVFCGGVPTASELMAMREASRLVDRLVCVRLFDRERPVAPQFDEVLRGAGVDLVWVPKDVDGPARVDLGVDELGEEGATLLLQAVMHVMPLLVVVPRNGLSLVRACRNIQASFGDSFSLRIVGESS</sequence>
<evidence type="ECO:0000313" key="1">
    <source>
        <dbReference type="EMBL" id="TKW60401.1"/>
    </source>
</evidence>
<accession>A0A6N4RAU9</accession>
<protein>
    <submittedName>
        <fullName evidence="1">Uncharacterized protein</fullName>
    </submittedName>
</protein>